<evidence type="ECO:0000256" key="2">
    <source>
        <dbReference type="ARBA" id="ARBA00022741"/>
    </source>
</evidence>
<keyword evidence="1" id="KW-0436">Ligase</keyword>
<keyword evidence="2 4" id="KW-0547">Nucleotide-binding</keyword>
<dbReference type="InterPro" id="IPR011761">
    <property type="entry name" value="ATP-grasp"/>
</dbReference>
<proteinExistence type="predicted"/>
<dbReference type="Proteomes" id="UP000730482">
    <property type="component" value="Unassembled WGS sequence"/>
</dbReference>
<dbReference type="RefSeq" id="WP_212008412.1">
    <property type="nucleotide sequence ID" value="NZ_JAAFYZ010000017.1"/>
</dbReference>
<organism evidence="6 7">
    <name type="scientific">Catenulispora pinistramenti</name>
    <dbReference type="NCBI Taxonomy" id="2705254"/>
    <lineage>
        <taxon>Bacteria</taxon>
        <taxon>Bacillati</taxon>
        <taxon>Actinomycetota</taxon>
        <taxon>Actinomycetes</taxon>
        <taxon>Catenulisporales</taxon>
        <taxon>Catenulisporaceae</taxon>
        <taxon>Catenulispora</taxon>
    </lineage>
</organism>
<dbReference type="Gene3D" id="3.30.470.20">
    <property type="entry name" value="ATP-grasp fold, B domain"/>
    <property type="match status" value="1"/>
</dbReference>
<protein>
    <submittedName>
        <fullName evidence="6">ATP-grasp domain-containing protein</fullName>
    </submittedName>
</protein>
<evidence type="ECO:0000313" key="6">
    <source>
        <dbReference type="EMBL" id="MBS2546769.1"/>
    </source>
</evidence>
<keyword evidence="3 4" id="KW-0067">ATP-binding</keyword>
<accession>A0ABS5KL59</accession>
<gene>
    <name evidence="6" type="ORF">KGQ19_07800</name>
</gene>
<comment type="caution">
    <text evidence="6">The sequence shown here is derived from an EMBL/GenBank/DDBJ whole genome shotgun (WGS) entry which is preliminary data.</text>
</comment>
<evidence type="ECO:0000256" key="4">
    <source>
        <dbReference type="PROSITE-ProRule" id="PRU00409"/>
    </source>
</evidence>
<evidence type="ECO:0000256" key="1">
    <source>
        <dbReference type="ARBA" id="ARBA00022598"/>
    </source>
</evidence>
<dbReference type="PROSITE" id="PS50975">
    <property type="entry name" value="ATP_GRASP"/>
    <property type="match status" value="1"/>
</dbReference>
<sequence length="422" mass="46100">MSEHDLPLVLVVYDQGSLGAKQIIEAAGEAGCRLAFLATGSEQAQDLRPVLETYGTVIDARDYGTRQALLHQLHKLEPAGITTFAERQLRYTAEIAAGLDLPYQDLSDIPAITIKAAQRERLRVAGVDALPSTTVTDLEESEKALQEIGLPAIVKPNVGSSSRNTFRADTVEEYRSGMARVLSAPPGDPDHEDCLVVEEVLIGRQTPEPWGDYVAMDSLVQDGVVHPLFFTGKFSPAPPFRERGAYCPPKLTPDEMRAVKDLAARAARAMNFRQGFVDVEMRLTPDGPRIIEVNGRMGGWVDHLAQASGSGKPAVMALTCALGKPVDIRPETGTPQRIAYAFLAGAPMWARRVRSMPGLGEMRALDGVDRVSLHLRPGAPVDWRKGTYGASLAAFQGRVQTHEQLAEIVRRIELMDWIEFEA</sequence>
<evidence type="ECO:0000256" key="3">
    <source>
        <dbReference type="ARBA" id="ARBA00022840"/>
    </source>
</evidence>
<evidence type="ECO:0000259" key="5">
    <source>
        <dbReference type="PROSITE" id="PS50975"/>
    </source>
</evidence>
<dbReference type="PANTHER" id="PTHR43585:SF2">
    <property type="entry name" value="ATP-GRASP ENZYME FSQD"/>
    <property type="match status" value="1"/>
</dbReference>
<dbReference type="SUPFAM" id="SSF56059">
    <property type="entry name" value="Glutathione synthetase ATP-binding domain-like"/>
    <property type="match status" value="1"/>
</dbReference>
<evidence type="ECO:0000313" key="7">
    <source>
        <dbReference type="Proteomes" id="UP000730482"/>
    </source>
</evidence>
<dbReference type="Gene3D" id="3.40.50.20">
    <property type="match status" value="1"/>
</dbReference>
<feature type="domain" description="ATP-grasp" evidence="5">
    <location>
        <begin position="119"/>
        <end position="323"/>
    </location>
</feature>
<dbReference type="PANTHER" id="PTHR43585">
    <property type="entry name" value="FUMIPYRROLE BIOSYNTHESIS PROTEIN C"/>
    <property type="match status" value="1"/>
</dbReference>
<dbReference type="EMBL" id="JAAFYZ010000017">
    <property type="protein sequence ID" value="MBS2546769.1"/>
    <property type="molecule type" value="Genomic_DNA"/>
</dbReference>
<reference evidence="6 7" key="1">
    <citation type="submission" date="2020-02" db="EMBL/GenBank/DDBJ databases">
        <title>Acidophilic actinobacteria isolated from forest soil.</title>
        <authorList>
            <person name="Golinska P."/>
        </authorList>
    </citation>
    <scope>NUCLEOTIDE SEQUENCE [LARGE SCALE GENOMIC DNA]</scope>
    <source>
        <strain evidence="6 7">NL8</strain>
    </source>
</reference>
<dbReference type="InterPro" id="IPR052032">
    <property type="entry name" value="ATP-dep_AA_Ligase"/>
</dbReference>
<keyword evidence="7" id="KW-1185">Reference proteome</keyword>
<name>A0ABS5KL59_9ACTN</name>
<dbReference type="Pfam" id="PF13535">
    <property type="entry name" value="ATP-grasp_4"/>
    <property type="match status" value="1"/>
</dbReference>